<name>A0A7J8QYY6_GOSDV</name>
<proteinExistence type="predicted"/>
<comment type="caution">
    <text evidence="1">The sequence shown here is derived from an EMBL/GenBank/DDBJ whole genome shotgun (WGS) entry which is preliminary data.</text>
</comment>
<keyword evidence="2" id="KW-1185">Reference proteome</keyword>
<evidence type="ECO:0000313" key="2">
    <source>
        <dbReference type="Proteomes" id="UP000593561"/>
    </source>
</evidence>
<evidence type="ECO:0000313" key="1">
    <source>
        <dbReference type="EMBL" id="MBA0606797.1"/>
    </source>
</evidence>
<feature type="non-terminal residue" evidence="1">
    <location>
        <position position="37"/>
    </location>
</feature>
<dbReference type="Proteomes" id="UP000593561">
    <property type="component" value="Unassembled WGS sequence"/>
</dbReference>
<protein>
    <submittedName>
        <fullName evidence="1">Uncharacterized protein</fullName>
    </submittedName>
</protein>
<dbReference type="EMBL" id="JABFAC010000002">
    <property type="protein sequence ID" value="MBA0606797.1"/>
    <property type="molecule type" value="Genomic_DNA"/>
</dbReference>
<accession>A0A7J8QYY6</accession>
<reference evidence="1 2" key="1">
    <citation type="journal article" date="2019" name="Genome Biol. Evol.">
        <title>Insights into the evolution of the New World diploid cottons (Gossypium, subgenus Houzingenia) based on genome sequencing.</title>
        <authorList>
            <person name="Grover C.E."/>
            <person name="Arick M.A. 2nd"/>
            <person name="Thrash A."/>
            <person name="Conover J.L."/>
            <person name="Sanders W.S."/>
            <person name="Peterson D.G."/>
            <person name="Frelichowski J.E."/>
            <person name="Scheffler J.A."/>
            <person name="Scheffler B.E."/>
            <person name="Wendel J.F."/>
        </authorList>
    </citation>
    <scope>NUCLEOTIDE SEQUENCE [LARGE SCALE GENOMIC DNA]</scope>
    <source>
        <strain evidence="1">27</strain>
        <tissue evidence="1">Leaf</tissue>
    </source>
</reference>
<sequence length="37" mass="4439">MSLLTVLEQLLKVLLPNFVRFLREFLLYFVNNSLLLE</sequence>
<organism evidence="1 2">
    <name type="scientific">Gossypium davidsonii</name>
    <name type="common">Davidson's cotton</name>
    <name type="synonym">Gossypium klotzschianum subsp. davidsonii</name>
    <dbReference type="NCBI Taxonomy" id="34287"/>
    <lineage>
        <taxon>Eukaryota</taxon>
        <taxon>Viridiplantae</taxon>
        <taxon>Streptophyta</taxon>
        <taxon>Embryophyta</taxon>
        <taxon>Tracheophyta</taxon>
        <taxon>Spermatophyta</taxon>
        <taxon>Magnoliopsida</taxon>
        <taxon>eudicotyledons</taxon>
        <taxon>Gunneridae</taxon>
        <taxon>Pentapetalae</taxon>
        <taxon>rosids</taxon>
        <taxon>malvids</taxon>
        <taxon>Malvales</taxon>
        <taxon>Malvaceae</taxon>
        <taxon>Malvoideae</taxon>
        <taxon>Gossypium</taxon>
    </lineage>
</organism>
<dbReference type="AlphaFoldDB" id="A0A7J8QYY6"/>
<gene>
    <name evidence="1" type="ORF">Godav_019210</name>
</gene>